<comment type="similarity">
    <text evidence="1">Belongs to the short-chain dehydrogenases/reductases (SDR) family.</text>
</comment>
<comment type="caution">
    <text evidence="3">The sequence shown here is derived from an EMBL/GenBank/DDBJ whole genome shotgun (WGS) entry which is preliminary data.</text>
</comment>
<dbReference type="InterPro" id="IPR002347">
    <property type="entry name" value="SDR_fam"/>
</dbReference>
<sequence length="149" mass="16904">MAEGYRAVGYGFDVTSGEEVACAIAQIEKDVGAIDILINNAGIQRRYPFTEFPEAEWDKVIDVNQKSVFLVSQQVSRYMVQRRRGKIINICSMQSELGRKTITPYAASKGAVKNVNPWHVRGTGGIQYSGQRYCSRLFRYRHDHRAGQR</sequence>
<evidence type="ECO:0000313" key="3">
    <source>
        <dbReference type="EMBL" id="CDL37381.1"/>
    </source>
</evidence>
<dbReference type="PANTHER" id="PTHR43669:SF9">
    <property type="entry name" value="5-KETO-D-GLUCONATE 5-REDUCTASE"/>
    <property type="match status" value="1"/>
</dbReference>
<dbReference type="PRINTS" id="PR00080">
    <property type="entry name" value="SDRFAMILY"/>
</dbReference>
<dbReference type="Gene3D" id="3.40.50.720">
    <property type="entry name" value="NAD(P)-binding Rossmann-like Domain"/>
    <property type="match status" value="1"/>
</dbReference>
<reference evidence="3 4" key="1">
    <citation type="submission" date="2013-10" db="EMBL/GenBank/DDBJ databases">
        <title>Antibiotic resistance diversity of beta-lactamase producers in the General Hospital Vienna.</title>
        <authorList>
            <person name="Barisic I."/>
            <person name="Mitteregger D."/>
            <person name="Hirschl A.M."/>
            <person name="Noehammer C."/>
            <person name="Wiesinger-Mayr H."/>
        </authorList>
    </citation>
    <scope>NUCLEOTIDE SEQUENCE [LARGE SCALE GENOMIC DNA]</scope>
    <source>
        <strain evidence="3 4">ISC11</strain>
    </source>
</reference>
<evidence type="ECO:0000256" key="2">
    <source>
        <dbReference type="ARBA" id="ARBA00023002"/>
    </source>
</evidence>
<keyword evidence="2 3" id="KW-0560">Oxidoreductase</keyword>
<dbReference type="GO" id="GO:0008874">
    <property type="term" value="F:gluconate 5-dehydrogenase activity"/>
    <property type="evidence" value="ECO:0007669"/>
    <property type="project" value="UniProtKB-EC"/>
</dbReference>
<dbReference type="EC" id="1.1.1.69" evidence="3"/>
<proteinExistence type="inferred from homology"/>
<dbReference type="PANTHER" id="PTHR43669">
    <property type="entry name" value="5-KETO-D-GLUCONATE 5-REDUCTASE"/>
    <property type="match status" value="1"/>
</dbReference>
<organism evidence="3 4">
    <name type="scientific">Citrobacter freundii</name>
    <dbReference type="NCBI Taxonomy" id="546"/>
    <lineage>
        <taxon>Bacteria</taxon>
        <taxon>Pseudomonadati</taxon>
        <taxon>Pseudomonadota</taxon>
        <taxon>Gammaproteobacteria</taxon>
        <taxon>Enterobacterales</taxon>
        <taxon>Enterobacteriaceae</taxon>
        <taxon>Citrobacter</taxon>
        <taxon>Citrobacter freundii complex</taxon>
    </lineage>
</organism>
<protein>
    <submittedName>
        <fullName evidence="3">5-keto-D-gluconate 5-reductase</fullName>
        <ecNumber evidence="3">1.1.1.69</ecNumber>
    </submittedName>
</protein>
<evidence type="ECO:0000313" key="4">
    <source>
        <dbReference type="Proteomes" id="UP000019194"/>
    </source>
</evidence>
<dbReference type="EMBL" id="CBWP010000027">
    <property type="protein sequence ID" value="CDL37381.1"/>
    <property type="molecule type" value="Genomic_DNA"/>
</dbReference>
<dbReference type="InterPro" id="IPR036291">
    <property type="entry name" value="NAD(P)-bd_dom_sf"/>
</dbReference>
<dbReference type="PRINTS" id="PR00081">
    <property type="entry name" value="GDHRDH"/>
</dbReference>
<dbReference type="Proteomes" id="UP000019194">
    <property type="component" value="Unassembled WGS sequence"/>
</dbReference>
<dbReference type="SUPFAM" id="SSF51735">
    <property type="entry name" value="NAD(P)-binding Rossmann-fold domains"/>
    <property type="match status" value="1"/>
</dbReference>
<name>A0A7G2IM08_CITFR</name>
<evidence type="ECO:0000256" key="1">
    <source>
        <dbReference type="ARBA" id="ARBA00006484"/>
    </source>
</evidence>
<accession>A0A7G2IM08</accession>
<dbReference type="AlphaFoldDB" id="A0A7G2IM08"/>
<dbReference type="Pfam" id="PF00106">
    <property type="entry name" value="adh_short"/>
    <property type="match status" value="1"/>
</dbReference>